<keyword evidence="3" id="KW-1185">Reference proteome</keyword>
<reference evidence="2 3" key="1">
    <citation type="submission" date="2020-08" db="EMBL/GenBank/DDBJ databases">
        <title>Genomic Encyclopedia of Type Strains, Phase IV (KMG-IV): sequencing the most valuable type-strain genomes for metagenomic binning, comparative biology and taxonomic classification.</title>
        <authorList>
            <person name="Goeker M."/>
        </authorList>
    </citation>
    <scope>NUCLEOTIDE SEQUENCE [LARGE SCALE GENOMIC DNA]</scope>
    <source>
        <strain evidence="2 3">DSM 44197</strain>
    </source>
</reference>
<protein>
    <recommendedName>
        <fullName evidence="1">Knr4/Smi1-like domain-containing protein</fullName>
    </recommendedName>
</protein>
<accession>A0A7W3QPF3</accession>
<feature type="domain" description="Knr4/Smi1-like" evidence="1">
    <location>
        <begin position="24"/>
        <end position="147"/>
    </location>
</feature>
<comment type="caution">
    <text evidence="2">The sequence shown here is derived from an EMBL/GenBank/DDBJ whole genome shotgun (WGS) entry which is preliminary data.</text>
</comment>
<proteinExistence type="predicted"/>
<evidence type="ECO:0000259" key="1">
    <source>
        <dbReference type="SMART" id="SM00860"/>
    </source>
</evidence>
<dbReference type="EMBL" id="JACJIA010000009">
    <property type="protein sequence ID" value="MBA8954582.1"/>
    <property type="molecule type" value="Genomic_DNA"/>
</dbReference>
<name>A0A7W3QPF3_ACTNM</name>
<dbReference type="InterPro" id="IPR018958">
    <property type="entry name" value="Knr4/Smi1-like_dom"/>
</dbReference>
<evidence type="ECO:0000313" key="3">
    <source>
        <dbReference type="Proteomes" id="UP000572680"/>
    </source>
</evidence>
<dbReference type="Proteomes" id="UP000572680">
    <property type="component" value="Unassembled WGS sequence"/>
</dbReference>
<dbReference type="AlphaFoldDB" id="A0A7W3QPF3"/>
<dbReference type="SUPFAM" id="SSF160631">
    <property type="entry name" value="SMI1/KNR4-like"/>
    <property type="match status" value="1"/>
</dbReference>
<dbReference type="Gene3D" id="3.40.1580.10">
    <property type="entry name" value="SMI1/KNR4-like"/>
    <property type="match status" value="1"/>
</dbReference>
<gene>
    <name evidence="2" type="ORF">HNR61_006239</name>
</gene>
<evidence type="ECO:0000313" key="2">
    <source>
        <dbReference type="EMBL" id="MBA8954582.1"/>
    </source>
</evidence>
<dbReference type="SMART" id="SM00860">
    <property type="entry name" value="SMI1_KNR4"/>
    <property type="match status" value="1"/>
</dbReference>
<organism evidence="2 3">
    <name type="scientific">Actinomadura namibiensis</name>
    <dbReference type="NCBI Taxonomy" id="182080"/>
    <lineage>
        <taxon>Bacteria</taxon>
        <taxon>Bacillati</taxon>
        <taxon>Actinomycetota</taxon>
        <taxon>Actinomycetes</taxon>
        <taxon>Streptosporangiales</taxon>
        <taxon>Thermomonosporaceae</taxon>
        <taxon>Actinomadura</taxon>
    </lineage>
</organism>
<dbReference type="InterPro" id="IPR037883">
    <property type="entry name" value="Knr4/Smi1-like_sf"/>
</dbReference>
<dbReference type="RefSeq" id="WP_220509983.1">
    <property type="nucleotide sequence ID" value="NZ_BAAALP010000011.1"/>
</dbReference>
<sequence length="178" mass="19343">MGNTDLVRRVAAKARATEERLPECASEAEIAVAEAELGFALPPLLACLYREVANGGFGPGRRLLPVSGPGPTVVTAYWEEREPNPGGGWYWPRGVTPVLDWGCGMYAAVDCLDERAPVLLYEPNPYGGGRPEAWFHDAPSLAAWLEKWLTGRWWWDEEPGSDAAALVPWPNAAGRLAG</sequence>
<dbReference type="Pfam" id="PF09346">
    <property type="entry name" value="SMI1_KNR4"/>
    <property type="match status" value="1"/>
</dbReference>